<reference evidence="1" key="1">
    <citation type="submission" date="2018-01" db="EMBL/GenBank/DDBJ databases">
        <authorList>
            <person name="Mao J.F."/>
        </authorList>
    </citation>
    <scope>NUCLEOTIDE SEQUENCE</scope>
    <source>
        <strain evidence="1">Huo1</strain>
        <tissue evidence="1">Leaf</tissue>
    </source>
</reference>
<accession>A0A8X8XPR9</accession>
<organism evidence="1">
    <name type="scientific">Salvia splendens</name>
    <name type="common">Scarlet sage</name>
    <dbReference type="NCBI Taxonomy" id="180675"/>
    <lineage>
        <taxon>Eukaryota</taxon>
        <taxon>Viridiplantae</taxon>
        <taxon>Streptophyta</taxon>
        <taxon>Embryophyta</taxon>
        <taxon>Tracheophyta</taxon>
        <taxon>Spermatophyta</taxon>
        <taxon>Magnoliopsida</taxon>
        <taxon>eudicotyledons</taxon>
        <taxon>Gunneridae</taxon>
        <taxon>Pentapetalae</taxon>
        <taxon>asterids</taxon>
        <taxon>lamiids</taxon>
        <taxon>Lamiales</taxon>
        <taxon>Lamiaceae</taxon>
        <taxon>Nepetoideae</taxon>
        <taxon>Mentheae</taxon>
        <taxon>Salviinae</taxon>
        <taxon>Salvia</taxon>
        <taxon>Salvia subgen. Calosphace</taxon>
        <taxon>core Calosphace</taxon>
    </lineage>
</organism>
<reference evidence="1" key="2">
    <citation type="submission" date="2020-08" db="EMBL/GenBank/DDBJ databases">
        <title>Plant Genome Project.</title>
        <authorList>
            <person name="Zhang R.-G."/>
        </authorList>
    </citation>
    <scope>NUCLEOTIDE SEQUENCE</scope>
    <source>
        <strain evidence="1">Huo1</strain>
        <tissue evidence="1">Leaf</tissue>
    </source>
</reference>
<gene>
    <name evidence="1" type="ORF">SASPL_122682</name>
</gene>
<name>A0A8X8XPR9_SALSN</name>
<evidence type="ECO:0000313" key="1">
    <source>
        <dbReference type="EMBL" id="KAG6415276.1"/>
    </source>
</evidence>
<comment type="caution">
    <text evidence="1">The sequence shown here is derived from an EMBL/GenBank/DDBJ whole genome shotgun (WGS) entry which is preliminary data.</text>
</comment>
<proteinExistence type="predicted"/>
<dbReference type="Proteomes" id="UP000298416">
    <property type="component" value="Unassembled WGS sequence"/>
</dbReference>
<dbReference type="AlphaFoldDB" id="A0A8X8XPR9"/>
<protein>
    <submittedName>
        <fullName evidence="1">Uncharacterized protein</fullName>
    </submittedName>
</protein>
<dbReference type="Gene3D" id="2.20.70.10">
    <property type="match status" value="1"/>
</dbReference>
<dbReference type="EMBL" id="PNBA02000008">
    <property type="protein sequence ID" value="KAG6415276.1"/>
    <property type="molecule type" value="Genomic_DNA"/>
</dbReference>
<sequence>MCSVPSISQLYDIAGQPFLWGDGESMPECQVLLDVDSLVMSSHSGCKIVTMANKDSAPVTRAFDSSAEVENSVECDWRKHVSPDGDLYYYNCVACESRVRVGESCGAQYAIYEQELDGLEEQQNLHESNSHTFFPGGV</sequence>
<keyword evidence="2" id="KW-1185">Reference proteome</keyword>
<evidence type="ECO:0000313" key="2">
    <source>
        <dbReference type="Proteomes" id="UP000298416"/>
    </source>
</evidence>